<dbReference type="Proteomes" id="UP000261174">
    <property type="component" value="Unassembled WGS sequence"/>
</dbReference>
<proteinExistence type="inferred from homology"/>
<dbReference type="OrthoDB" id="9788235at2"/>
<accession>A0A3E1NT88</accession>
<evidence type="ECO:0000256" key="1">
    <source>
        <dbReference type="ARBA" id="ARBA00006484"/>
    </source>
</evidence>
<dbReference type="PRINTS" id="PR00081">
    <property type="entry name" value="GDHRDH"/>
</dbReference>
<comment type="caution">
    <text evidence="4">The sequence shown here is derived from an EMBL/GenBank/DDBJ whole genome shotgun (WGS) entry which is preliminary data.</text>
</comment>
<sequence>MEQTLKGKVALVTGASKGIGAAIAKDLAAAGAAVIVNYAASITDAEKVVQAITANGGQALALQANVSNAGDVKKMFETAIDAFGKIDILVNNAGIYKFAPIESVTPDFYREQFDINVLGPVLTIQEALKYFPATGGNIVNISSSASENPMPSTSIYAASKAALDALSIALGRELGPRNIRVNYIAPGPTVTDGVKSQGLLGTEAEQFMVRSTPLGRLGQPEDIAAVVTFLVSDAGKWITADRIKASGGLQ</sequence>
<reference evidence="4 5" key="1">
    <citation type="submission" date="2018-08" db="EMBL/GenBank/DDBJ databases">
        <title>Chitinophaga sp. K20C18050901, a novel bacterium isolated from forest soil.</title>
        <authorList>
            <person name="Wang C."/>
        </authorList>
    </citation>
    <scope>NUCLEOTIDE SEQUENCE [LARGE SCALE GENOMIC DNA]</scope>
    <source>
        <strain evidence="4 5">K20C18050901</strain>
    </source>
</reference>
<dbReference type="AlphaFoldDB" id="A0A3E1NT88"/>
<gene>
    <name evidence="4" type="ORF">DXN04_30265</name>
</gene>
<keyword evidence="5" id="KW-1185">Reference proteome</keyword>
<comment type="similarity">
    <text evidence="1">Belongs to the short-chain dehydrogenases/reductases (SDR) family.</text>
</comment>
<evidence type="ECO:0000313" key="4">
    <source>
        <dbReference type="EMBL" id="RFM31127.1"/>
    </source>
</evidence>
<evidence type="ECO:0000259" key="3">
    <source>
        <dbReference type="SMART" id="SM00822"/>
    </source>
</evidence>
<dbReference type="PANTHER" id="PTHR43639">
    <property type="entry name" value="OXIDOREDUCTASE, SHORT-CHAIN DEHYDROGENASE/REDUCTASE FAMILY (AFU_ORTHOLOGUE AFUA_5G02870)"/>
    <property type="match status" value="1"/>
</dbReference>
<dbReference type="EMBL" id="QTJV01000016">
    <property type="protein sequence ID" value="RFM31127.1"/>
    <property type="molecule type" value="Genomic_DNA"/>
</dbReference>
<dbReference type="PROSITE" id="PS00061">
    <property type="entry name" value="ADH_SHORT"/>
    <property type="match status" value="1"/>
</dbReference>
<dbReference type="PANTHER" id="PTHR43639:SF1">
    <property type="entry name" value="SHORT-CHAIN DEHYDROGENASE_REDUCTASE FAMILY PROTEIN"/>
    <property type="match status" value="1"/>
</dbReference>
<dbReference type="SUPFAM" id="SSF51735">
    <property type="entry name" value="NAD(P)-binding Rossmann-fold domains"/>
    <property type="match status" value="1"/>
</dbReference>
<organism evidence="4 5">
    <name type="scientific">Chitinophaga silvisoli</name>
    <dbReference type="NCBI Taxonomy" id="2291814"/>
    <lineage>
        <taxon>Bacteria</taxon>
        <taxon>Pseudomonadati</taxon>
        <taxon>Bacteroidota</taxon>
        <taxon>Chitinophagia</taxon>
        <taxon>Chitinophagales</taxon>
        <taxon>Chitinophagaceae</taxon>
        <taxon>Chitinophaga</taxon>
    </lineage>
</organism>
<dbReference type="InterPro" id="IPR057326">
    <property type="entry name" value="KR_dom"/>
</dbReference>
<dbReference type="RefSeq" id="WP_116857161.1">
    <property type="nucleotide sequence ID" value="NZ_QTJV01000016.1"/>
</dbReference>
<dbReference type="GO" id="GO:0016491">
    <property type="term" value="F:oxidoreductase activity"/>
    <property type="evidence" value="ECO:0007669"/>
    <property type="project" value="UniProtKB-KW"/>
</dbReference>
<dbReference type="FunFam" id="3.40.50.720:FF:000084">
    <property type="entry name" value="Short-chain dehydrogenase reductase"/>
    <property type="match status" value="1"/>
</dbReference>
<dbReference type="InterPro" id="IPR036291">
    <property type="entry name" value="NAD(P)-bd_dom_sf"/>
</dbReference>
<dbReference type="InterPro" id="IPR020904">
    <property type="entry name" value="Sc_DH/Rdtase_CS"/>
</dbReference>
<dbReference type="NCBIfam" id="NF005559">
    <property type="entry name" value="PRK07231.1"/>
    <property type="match status" value="1"/>
</dbReference>
<evidence type="ECO:0000256" key="2">
    <source>
        <dbReference type="ARBA" id="ARBA00023002"/>
    </source>
</evidence>
<protein>
    <submittedName>
        <fullName evidence="4">SDR family NAD(P)-dependent oxidoreductase</fullName>
    </submittedName>
</protein>
<name>A0A3E1NT88_9BACT</name>
<keyword evidence="2" id="KW-0560">Oxidoreductase</keyword>
<feature type="domain" description="Ketoreductase" evidence="3">
    <location>
        <begin position="8"/>
        <end position="187"/>
    </location>
</feature>
<evidence type="ECO:0000313" key="5">
    <source>
        <dbReference type="Proteomes" id="UP000261174"/>
    </source>
</evidence>
<dbReference type="PRINTS" id="PR00080">
    <property type="entry name" value="SDRFAMILY"/>
</dbReference>
<dbReference type="InterPro" id="IPR002347">
    <property type="entry name" value="SDR_fam"/>
</dbReference>
<dbReference type="SMART" id="SM00822">
    <property type="entry name" value="PKS_KR"/>
    <property type="match status" value="1"/>
</dbReference>
<dbReference type="Pfam" id="PF13561">
    <property type="entry name" value="adh_short_C2"/>
    <property type="match status" value="1"/>
</dbReference>
<dbReference type="Gene3D" id="3.40.50.720">
    <property type="entry name" value="NAD(P)-binding Rossmann-like Domain"/>
    <property type="match status" value="1"/>
</dbReference>